<organism evidence="1 2">
    <name type="scientific">Boeremia exigua</name>
    <dbReference type="NCBI Taxonomy" id="749465"/>
    <lineage>
        <taxon>Eukaryota</taxon>
        <taxon>Fungi</taxon>
        <taxon>Dikarya</taxon>
        <taxon>Ascomycota</taxon>
        <taxon>Pezizomycotina</taxon>
        <taxon>Dothideomycetes</taxon>
        <taxon>Pleosporomycetidae</taxon>
        <taxon>Pleosporales</taxon>
        <taxon>Pleosporineae</taxon>
        <taxon>Didymellaceae</taxon>
        <taxon>Boeremia</taxon>
    </lineage>
</organism>
<name>A0ACC2I0M0_9PLEO</name>
<dbReference type="Proteomes" id="UP001153331">
    <property type="component" value="Unassembled WGS sequence"/>
</dbReference>
<dbReference type="EMBL" id="JAPHNI010000740">
    <property type="protein sequence ID" value="KAJ8108498.1"/>
    <property type="molecule type" value="Genomic_DNA"/>
</dbReference>
<protein>
    <submittedName>
        <fullName evidence="1">Uncharacterized protein</fullName>
    </submittedName>
</protein>
<keyword evidence="2" id="KW-1185">Reference proteome</keyword>
<evidence type="ECO:0000313" key="1">
    <source>
        <dbReference type="EMBL" id="KAJ8108498.1"/>
    </source>
</evidence>
<accession>A0ACC2I0M0</accession>
<reference evidence="1" key="1">
    <citation type="submission" date="2022-11" db="EMBL/GenBank/DDBJ databases">
        <title>Genome Sequence of Boeremia exigua.</title>
        <authorList>
            <person name="Buettner E."/>
        </authorList>
    </citation>
    <scope>NUCLEOTIDE SEQUENCE</scope>
    <source>
        <strain evidence="1">CU02</strain>
    </source>
</reference>
<gene>
    <name evidence="1" type="ORF">OPT61_g8134</name>
</gene>
<proteinExistence type="predicted"/>
<evidence type="ECO:0000313" key="2">
    <source>
        <dbReference type="Proteomes" id="UP001153331"/>
    </source>
</evidence>
<sequence>MARNNTSTTPPPPPASSPPATPAPTNGTTANANDTVSKKTAMKKKSKNDGIRHNRKAKMALRKMHAFFKAHRDDDACQGLTYQEQQKVMGKLWKTSPENPKNDGT</sequence>
<comment type="caution">
    <text evidence="1">The sequence shown here is derived from an EMBL/GenBank/DDBJ whole genome shotgun (WGS) entry which is preliminary data.</text>
</comment>